<accession>A0ABD0QJX4</accession>
<evidence type="ECO:0000313" key="1">
    <source>
        <dbReference type="EMBL" id="KAL0186536.1"/>
    </source>
</evidence>
<gene>
    <name evidence="1" type="ORF">M9458_018206</name>
</gene>
<evidence type="ECO:0000313" key="2">
    <source>
        <dbReference type="Proteomes" id="UP001529510"/>
    </source>
</evidence>
<organism evidence="1 2">
    <name type="scientific">Cirrhinus mrigala</name>
    <name type="common">Mrigala</name>
    <dbReference type="NCBI Taxonomy" id="683832"/>
    <lineage>
        <taxon>Eukaryota</taxon>
        <taxon>Metazoa</taxon>
        <taxon>Chordata</taxon>
        <taxon>Craniata</taxon>
        <taxon>Vertebrata</taxon>
        <taxon>Euteleostomi</taxon>
        <taxon>Actinopterygii</taxon>
        <taxon>Neopterygii</taxon>
        <taxon>Teleostei</taxon>
        <taxon>Ostariophysi</taxon>
        <taxon>Cypriniformes</taxon>
        <taxon>Cyprinidae</taxon>
        <taxon>Labeoninae</taxon>
        <taxon>Labeonini</taxon>
        <taxon>Cirrhinus</taxon>
    </lineage>
</organism>
<dbReference type="Proteomes" id="UP001529510">
    <property type="component" value="Unassembled WGS sequence"/>
</dbReference>
<protein>
    <submittedName>
        <fullName evidence="1">Uncharacterized protein</fullName>
    </submittedName>
</protein>
<dbReference type="AlphaFoldDB" id="A0ABD0QJX4"/>
<reference evidence="1 2" key="1">
    <citation type="submission" date="2024-05" db="EMBL/GenBank/DDBJ databases">
        <title>Genome sequencing and assembly of Indian major carp, Cirrhinus mrigala (Hamilton, 1822).</title>
        <authorList>
            <person name="Mohindra V."/>
            <person name="Chowdhury L.M."/>
            <person name="Lal K."/>
            <person name="Jena J.K."/>
        </authorList>
    </citation>
    <scope>NUCLEOTIDE SEQUENCE [LARGE SCALE GENOMIC DNA]</scope>
    <source>
        <strain evidence="1">CM1030</strain>
        <tissue evidence="1">Blood</tissue>
    </source>
</reference>
<keyword evidence="2" id="KW-1185">Reference proteome</keyword>
<feature type="non-terminal residue" evidence="1">
    <location>
        <position position="1"/>
    </location>
</feature>
<name>A0ABD0QJX4_CIRMR</name>
<dbReference type="EMBL" id="JAMKFB020000008">
    <property type="protein sequence ID" value="KAL0186536.1"/>
    <property type="molecule type" value="Genomic_DNA"/>
</dbReference>
<proteinExistence type="predicted"/>
<sequence>VQVEAVRTGADAVVSSLHEVQTQTTGGALIAAAADARLAQRRALLTTLLIVPEKAGRTL</sequence>
<comment type="caution">
    <text evidence="1">The sequence shown here is derived from an EMBL/GenBank/DDBJ whole genome shotgun (WGS) entry which is preliminary data.</text>
</comment>
<feature type="non-terminal residue" evidence="1">
    <location>
        <position position="59"/>
    </location>
</feature>